<evidence type="ECO:0000256" key="11">
    <source>
        <dbReference type="ARBA" id="ARBA00047984"/>
    </source>
</evidence>
<dbReference type="InterPro" id="IPR014001">
    <property type="entry name" value="Helicase_ATP-bd"/>
</dbReference>
<dbReference type="Gene3D" id="3.40.50.300">
    <property type="entry name" value="P-loop containing nucleotide triphosphate hydrolases"/>
    <property type="match status" value="2"/>
</dbReference>
<comment type="similarity">
    <text evidence="10">Belongs to the DEAD box helicase family. DDX6/DHH1 subfamily.</text>
</comment>
<dbReference type="InterPro" id="IPR014014">
    <property type="entry name" value="RNA_helicase_DEAD_Q_motif"/>
</dbReference>
<dbReference type="InterPro" id="IPR001650">
    <property type="entry name" value="Helicase_C-like"/>
</dbReference>
<dbReference type="SUPFAM" id="SSF52540">
    <property type="entry name" value="P-loop containing nucleoside triphosphate hydrolases"/>
    <property type="match status" value="1"/>
</dbReference>
<organism evidence="17 18">
    <name type="scientific">Chlamydomonas eustigma</name>
    <dbReference type="NCBI Taxonomy" id="1157962"/>
    <lineage>
        <taxon>Eukaryota</taxon>
        <taxon>Viridiplantae</taxon>
        <taxon>Chlorophyta</taxon>
        <taxon>core chlorophytes</taxon>
        <taxon>Chlorophyceae</taxon>
        <taxon>CS clade</taxon>
        <taxon>Chlamydomonadales</taxon>
        <taxon>Chlamydomonadaceae</taxon>
        <taxon>Chlamydomonas</taxon>
    </lineage>
</organism>
<dbReference type="PROSITE" id="PS51192">
    <property type="entry name" value="HELICASE_ATP_BIND_1"/>
    <property type="match status" value="1"/>
</dbReference>
<dbReference type="PROSITE" id="PS00039">
    <property type="entry name" value="DEAD_ATP_HELICASE"/>
    <property type="match status" value="1"/>
</dbReference>
<dbReference type="PANTHER" id="PTHR47960">
    <property type="entry name" value="DEAD-BOX ATP-DEPENDENT RNA HELICASE 50"/>
    <property type="match status" value="1"/>
</dbReference>
<dbReference type="EC" id="3.6.4.13" evidence="2"/>
<evidence type="ECO:0000256" key="1">
    <source>
        <dbReference type="ARBA" id="ARBA00004201"/>
    </source>
</evidence>
<dbReference type="InterPro" id="IPR011545">
    <property type="entry name" value="DEAD/DEAH_box_helicase_dom"/>
</dbReference>
<evidence type="ECO:0000256" key="7">
    <source>
        <dbReference type="ARBA" id="ARBA00022840"/>
    </source>
</evidence>
<dbReference type="InterPro" id="IPR027417">
    <property type="entry name" value="P-loop_NTPase"/>
</dbReference>
<feature type="domain" description="Helicase C-terminal" evidence="15">
    <location>
        <begin position="252"/>
        <end position="412"/>
    </location>
</feature>
<keyword evidence="5 13" id="KW-0378">Hydrolase</keyword>
<gene>
    <name evidence="17" type="ORF">CEUSTIGMA_g591.t1</name>
</gene>
<evidence type="ECO:0000256" key="10">
    <source>
        <dbReference type="ARBA" id="ARBA00038316"/>
    </source>
</evidence>
<evidence type="ECO:0000256" key="5">
    <source>
        <dbReference type="ARBA" id="ARBA00022801"/>
    </source>
</evidence>
<evidence type="ECO:0000259" key="16">
    <source>
        <dbReference type="PROSITE" id="PS51195"/>
    </source>
</evidence>
<dbReference type="GO" id="GO:0003724">
    <property type="term" value="F:RNA helicase activity"/>
    <property type="evidence" value="ECO:0007669"/>
    <property type="project" value="UniProtKB-EC"/>
</dbReference>
<dbReference type="STRING" id="1157962.A0A250WQN9"/>
<dbReference type="AlphaFoldDB" id="A0A250WQN9"/>
<evidence type="ECO:0000259" key="15">
    <source>
        <dbReference type="PROSITE" id="PS51194"/>
    </source>
</evidence>
<dbReference type="InterPro" id="IPR000629">
    <property type="entry name" value="RNA-helicase_DEAD-box_CS"/>
</dbReference>
<dbReference type="EMBL" id="BEGY01000002">
    <property type="protein sequence ID" value="GAX73138.1"/>
    <property type="molecule type" value="Genomic_DNA"/>
</dbReference>
<evidence type="ECO:0000256" key="3">
    <source>
        <dbReference type="ARBA" id="ARBA00022490"/>
    </source>
</evidence>
<comment type="caution">
    <text evidence="17">The sequence shown here is derived from an EMBL/GenBank/DDBJ whole genome shotgun (WGS) entry which is preliminary data.</text>
</comment>
<dbReference type="OrthoDB" id="10265785at2759"/>
<evidence type="ECO:0000256" key="6">
    <source>
        <dbReference type="ARBA" id="ARBA00022806"/>
    </source>
</evidence>
<keyword evidence="6 13" id="KW-0347">Helicase</keyword>
<dbReference type="GO" id="GO:0016787">
    <property type="term" value="F:hydrolase activity"/>
    <property type="evidence" value="ECO:0007669"/>
    <property type="project" value="UniProtKB-KW"/>
</dbReference>
<keyword evidence="3" id="KW-0963">Cytoplasm</keyword>
<dbReference type="GO" id="GO:0000932">
    <property type="term" value="C:P-body"/>
    <property type="evidence" value="ECO:0007669"/>
    <property type="project" value="UniProtKB-SubCell"/>
</dbReference>
<name>A0A250WQN9_9CHLO</name>
<dbReference type="GO" id="GO:0005524">
    <property type="term" value="F:ATP binding"/>
    <property type="evidence" value="ECO:0007669"/>
    <property type="project" value="UniProtKB-KW"/>
</dbReference>
<evidence type="ECO:0000256" key="9">
    <source>
        <dbReference type="ARBA" id="ARBA00037591"/>
    </source>
</evidence>
<keyword evidence="18" id="KW-1185">Reference proteome</keyword>
<comment type="subcellular location">
    <subcellularLocation>
        <location evidence="1">Cytoplasm</location>
        <location evidence="1">P-body</location>
    </subcellularLocation>
</comment>
<evidence type="ECO:0000256" key="2">
    <source>
        <dbReference type="ARBA" id="ARBA00012552"/>
    </source>
</evidence>
<accession>A0A250WQN9</accession>
<evidence type="ECO:0000259" key="14">
    <source>
        <dbReference type="PROSITE" id="PS51192"/>
    </source>
</evidence>
<evidence type="ECO:0000256" key="8">
    <source>
        <dbReference type="ARBA" id="ARBA00022884"/>
    </source>
</evidence>
<evidence type="ECO:0000256" key="12">
    <source>
        <dbReference type="PROSITE-ProRule" id="PRU00552"/>
    </source>
</evidence>
<feature type="domain" description="Helicase ATP-binding" evidence="14">
    <location>
        <begin position="72"/>
        <end position="242"/>
    </location>
</feature>
<evidence type="ECO:0000313" key="17">
    <source>
        <dbReference type="EMBL" id="GAX73138.1"/>
    </source>
</evidence>
<dbReference type="FunFam" id="3.40.50.300:FF:000364">
    <property type="entry name" value="ATP-dependent RNA helicase DDX6"/>
    <property type="match status" value="1"/>
</dbReference>
<feature type="domain" description="DEAD-box RNA helicase Q" evidence="16">
    <location>
        <begin position="41"/>
        <end position="69"/>
    </location>
</feature>
<dbReference type="SMART" id="SM00487">
    <property type="entry name" value="DEXDc"/>
    <property type="match status" value="1"/>
</dbReference>
<comment type="function">
    <text evidence="9">ATP-dependent RNA helicase involved in mRNA turnover, and more specifically in mRNA decapping.</text>
</comment>
<dbReference type="Pfam" id="PF00270">
    <property type="entry name" value="DEAD"/>
    <property type="match status" value="1"/>
</dbReference>
<dbReference type="Pfam" id="PF00271">
    <property type="entry name" value="Helicase_C"/>
    <property type="match status" value="1"/>
</dbReference>
<dbReference type="CDD" id="cd17940">
    <property type="entry name" value="DEADc_DDX6"/>
    <property type="match status" value="1"/>
</dbReference>
<keyword evidence="8" id="KW-0694">RNA-binding</keyword>
<feature type="short sequence motif" description="Q motif" evidence="12">
    <location>
        <begin position="41"/>
        <end position="69"/>
    </location>
</feature>
<keyword evidence="7 13" id="KW-0067">ATP-binding</keyword>
<dbReference type="FunFam" id="3.40.50.300:FF:000114">
    <property type="entry name" value="ATP-dependent RNA helicase DDX6"/>
    <property type="match status" value="1"/>
</dbReference>
<dbReference type="Proteomes" id="UP000232323">
    <property type="component" value="Unassembled WGS sequence"/>
</dbReference>
<protein>
    <recommendedName>
        <fullName evidence="2">RNA helicase</fullName>
        <ecNumber evidence="2">3.6.4.13</ecNumber>
    </recommendedName>
</protein>
<dbReference type="CDD" id="cd18787">
    <property type="entry name" value="SF2_C_DEAD"/>
    <property type="match status" value="1"/>
</dbReference>
<reference evidence="17 18" key="1">
    <citation type="submission" date="2017-08" db="EMBL/GenBank/DDBJ databases">
        <title>Acidophilic green algal genome provides insights into adaptation to an acidic environment.</title>
        <authorList>
            <person name="Hirooka S."/>
            <person name="Hirose Y."/>
            <person name="Kanesaki Y."/>
            <person name="Higuchi S."/>
            <person name="Fujiwara T."/>
            <person name="Onuma R."/>
            <person name="Era A."/>
            <person name="Ohbayashi R."/>
            <person name="Uzuka A."/>
            <person name="Nozaki H."/>
            <person name="Yoshikawa H."/>
            <person name="Miyagishima S.Y."/>
        </authorList>
    </citation>
    <scope>NUCLEOTIDE SEQUENCE [LARGE SCALE GENOMIC DNA]</scope>
    <source>
        <strain evidence="17 18">NIES-2499</strain>
    </source>
</reference>
<evidence type="ECO:0000256" key="13">
    <source>
        <dbReference type="RuleBase" id="RU000492"/>
    </source>
</evidence>
<proteinExistence type="inferred from homology"/>
<dbReference type="PROSITE" id="PS51194">
    <property type="entry name" value="HELICASE_CTER"/>
    <property type="match status" value="1"/>
</dbReference>
<evidence type="ECO:0000313" key="18">
    <source>
        <dbReference type="Proteomes" id="UP000232323"/>
    </source>
</evidence>
<dbReference type="PROSITE" id="PS51195">
    <property type="entry name" value="Q_MOTIF"/>
    <property type="match status" value="1"/>
</dbReference>
<evidence type="ECO:0000256" key="4">
    <source>
        <dbReference type="ARBA" id="ARBA00022741"/>
    </source>
</evidence>
<sequence length="415" mass="46894">MAQSSTAVAQRGEDAEWKGKLALPPKDTRIRTEDVTATKGCQFEDYFLKRELLMGIFEKGFEAPSPIQEEAIPIALAGRDILARAKNGTGKTAAFCIPVLERIDPSKNEIQALLLVPTRELALQTAQVCKELGKYLGIDVVVTTGGTSLKDDIMRFHSSVHVVVATPGRILDLAQKNVAKLGTCKVLVMDEADKLLSEDFQKIVEELISQLPEERQIMLFSATFPVTVKQFKEKFLKKQYVINLMDELTLKGVTQYYAFVEEKQKVHCLNTLFSKLSINQSIIFCNSVNRVELLAKKITELGYSCFYIHAKMLQSHRNRVFHDFRNGHCRNLVSSDLFTRGIDIQSVNVVINFDFPKNSETYLHRVGRSGRFGHLGLAVNLITYDDRLNLYKIEQELGTEIKAIPPQIEERLYCS</sequence>
<keyword evidence="4 13" id="KW-0547">Nucleotide-binding</keyword>
<dbReference type="SMART" id="SM00490">
    <property type="entry name" value="HELICc"/>
    <property type="match status" value="1"/>
</dbReference>
<comment type="catalytic activity">
    <reaction evidence="11">
        <text>ATP + H2O = ADP + phosphate + H(+)</text>
        <dbReference type="Rhea" id="RHEA:13065"/>
        <dbReference type="ChEBI" id="CHEBI:15377"/>
        <dbReference type="ChEBI" id="CHEBI:15378"/>
        <dbReference type="ChEBI" id="CHEBI:30616"/>
        <dbReference type="ChEBI" id="CHEBI:43474"/>
        <dbReference type="ChEBI" id="CHEBI:456216"/>
        <dbReference type="EC" id="3.6.4.13"/>
    </reaction>
</comment>
<dbReference type="GO" id="GO:0003723">
    <property type="term" value="F:RNA binding"/>
    <property type="evidence" value="ECO:0007669"/>
    <property type="project" value="UniProtKB-KW"/>
</dbReference>